<evidence type="ECO:0000313" key="2">
    <source>
        <dbReference type="Proteomes" id="UP000317344"/>
    </source>
</evidence>
<dbReference type="Proteomes" id="UP000317344">
    <property type="component" value="Chromosome"/>
</dbReference>
<evidence type="ECO:0008006" key="3">
    <source>
        <dbReference type="Google" id="ProtNLM"/>
    </source>
</evidence>
<name>A0A516X6L7_9ACTN</name>
<dbReference type="OrthoDB" id="4413502at2"/>
<reference evidence="1 2" key="2">
    <citation type="submission" date="2019-07" db="EMBL/GenBank/DDBJ databases">
        <authorList>
            <person name="Huang Y."/>
        </authorList>
    </citation>
    <scope>NUCLEOTIDE SEQUENCE [LARGE SCALE GENOMIC DNA]</scope>
    <source>
        <strain evidence="1 2">HY188</strain>
    </source>
</reference>
<keyword evidence="2" id="KW-1185">Reference proteome</keyword>
<dbReference type="KEGG" id="toy:FO059_16950"/>
<dbReference type="PROSITE" id="PS51318">
    <property type="entry name" value="TAT"/>
    <property type="match status" value="1"/>
</dbReference>
<dbReference type="AlphaFoldDB" id="A0A516X6L7"/>
<organism evidence="1 2">
    <name type="scientific">Tomitella fengzijianii</name>
    <dbReference type="NCBI Taxonomy" id="2597660"/>
    <lineage>
        <taxon>Bacteria</taxon>
        <taxon>Bacillati</taxon>
        <taxon>Actinomycetota</taxon>
        <taxon>Actinomycetes</taxon>
        <taxon>Mycobacteriales</taxon>
        <taxon>Tomitella</taxon>
    </lineage>
</organism>
<evidence type="ECO:0000313" key="1">
    <source>
        <dbReference type="EMBL" id="QDQ98709.1"/>
    </source>
</evidence>
<proteinExistence type="predicted"/>
<dbReference type="EMBL" id="CP041765">
    <property type="protein sequence ID" value="QDQ98709.1"/>
    <property type="molecule type" value="Genomic_DNA"/>
</dbReference>
<sequence length="168" mass="17385">MSRRSKSGQGESRGVRASGKTLLARAVAAAGALAVAAAGTAALGVPAAAAPPSSLDGTTQVVDCARELVKEPADIIIFCGDANGGFTDITWYLWTDQLAVGTANKYWNDCDPACYQGTFHEEPVWIALHDVAATDDGPAFRTLTSVDDSGPHDVPLPGFPVSGPIEFP</sequence>
<reference evidence="1 2" key="1">
    <citation type="submission" date="2019-07" db="EMBL/GenBank/DDBJ databases">
        <title>Tomitella cavernea sp. nov., an actinomycete isolated from soil.</title>
        <authorList>
            <person name="Cheng J."/>
        </authorList>
    </citation>
    <scope>NUCLEOTIDE SEQUENCE [LARGE SCALE GENOMIC DNA]</scope>
    <source>
        <strain evidence="1 2">HY188</strain>
    </source>
</reference>
<protein>
    <recommendedName>
        <fullName evidence="3">Secreted protein</fullName>
    </recommendedName>
</protein>
<accession>A0A516X6L7</accession>
<dbReference type="RefSeq" id="WP_143910114.1">
    <property type="nucleotide sequence ID" value="NZ_CP041765.1"/>
</dbReference>
<dbReference type="InterPro" id="IPR006311">
    <property type="entry name" value="TAT_signal"/>
</dbReference>
<gene>
    <name evidence="1" type="ORF">FO059_16950</name>
</gene>